<comment type="caution">
    <text evidence="1">The sequence shown here is derived from an EMBL/GenBank/DDBJ whole genome shotgun (WGS) entry which is preliminary data.</text>
</comment>
<dbReference type="Proteomes" id="UP001151760">
    <property type="component" value="Unassembled WGS sequence"/>
</dbReference>
<sequence>MTATRVCVFRADCLAWLDRFDERAGNRLFPCMIRRRCFKDIALVEAGSFLDLFQRRVLDHHLPRLEVDERYIGQRLPGMEESCFSIFIWLGLVDDLGCAEKDGSTLAEYREYQIHRIDLLRIFVLILDMKSLQQKICLINLLLIVHTPQIGLEKDEDCLRMVLPMRLLLMIAANDSRVDAVY</sequence>
<name>A0ABQ5FF63_9ASTR</name>
<reference evidence="1" key="2">
    <citation type="submission" date="2022-01" db="EMBL/GenBank/DDBJ databases">
        <authorList>
            <person name="Yamashiro T."/>
            <person name="Shiraishi A."/>
            <person name="Satake H."/>
            <person name="Nakayama K."/>
        </authorList>
    </citation>
    <scope>NUCLEOTIDE SEQUENCE</scope>
</reference>
<proteinExistence type="predicted"/>
<evidence type="ECO:0000313" key="1">
    <source>
        <dbReference type="EMBL" id="GJT61673.1"/>
    </source>
</evidence>
<dbReference type="EMBL" id="BQNB010017309">
    <property type="protein sequence ID" value="GJT61673.1"/>
    <property type="molecule type" value="Genomic_DNA"/>
</dbReference>
<organism evidence="1 2">
    <name type="scientific">Tanacetum coccineum</name>
    <dbReference type="NCBI Taxonomy" id="301880"/>
    <lineage>
        <taxon>Eukaryota</taxon>
        <taxon>Viridiplantae</taxon>
        <taxon>Streptophyta</taxon>
        <taxon>Embryophyta</taxon>
        <taxon>Tracheophyta</taxon>
        <taxon>Spermatophyta</taxon>
        <taxon>Magnoliopsida</taxon>
        <taxon>eudicotyledons</taxon>
        <taxon>Gunneridae</taxon>
        <taxon>Pentapetalae</taxon>
        <taxon>asterids</taxon>
        <taxon>campanulids</taxon>
        <taxon>Asterales</taxon>
        <taxon>Asteraceae</taxon>
        <taxon>Asteroideae</taxon>
        <taxon>Anthemideae</taxon>
        <taxon>Anthemidinae</taxon>
        <taxon>Tanacetum</taxon>
    </lineage>
</organism>
<accession>A0ABQ5FF63</accession>
<reference evidence="1" key="1">
    <citation type="journal article" date="2022" name="Int. J. Mol. Sci.">
        <title>Draft Genome of Tanacetum Coccineum: Genomic Comparison of Closely Related Tanacetum-Family Plants.</title>
        <authorList>
            <person name="Yamashiro T."/>
            <person name="Shiraishi A."/>
            <person name="Nakayama K."/>
            <person name="Satake H."/>
        </authorList>
    </citation>
    <scope>NUCLEOTIDE SEQUENCE</scope>
</reference>
<protein>
    <submittedName>
        <fullName evidence="1">Uncharacterized protein</fullName>
    </submittedName>
</protein>
<keyword evidence="2" id="KW-1185">Reference proteome</keyword>
<gene>
    <name evidence="1" type="ORF">Tco_1005206</name>
</gene>
<evidence type="ECO:0000313" key="2">
    <source>
        <dbReference type="Proteomes" id="UP001151760"/>
    </source>
</evidence>